<keyword evidence="1" id="KW-0677">Repeat</keyword>
<dbReference type="Proteomes" id="UP000020467">
    <property type="component" value="Unassembled WGS sequence"/>
</dbReference>
<protein>
    <submittedName>
        <fullName evidence="3">Uncharacterized protein</fullName>
    </submittedName>
</protein>
<evidence type="ECO:0000256" key="2">
    <source>
        <dbReference type="ARBA" id="ARBA00023043"/>
    </source>
</evidence>
<dbReference type="InterPro" id="IPR002110">
    <property type="entry name" value="Ankyrin_rpt"/>
</dbReference>
<organism evidence="3 4">
    <name type="scientific">Colletotrichum fioriniae PJ7</name>
    <dbReference type="NCBI Taxonomy" id="1445577"/>
    <lineage>
        <taxon>Eukaryota</taxon>
        <taxon>Fungi</taxon>
        <taxon>Dikarya</taxon>
        <taxon>Ascomycota</taxon>
        <taxon>Pezizomycotina</taxon>
        <taxon>Sordariomycetes</taxon>
        <taxon>Hypocreomycetidae</taxon>
        <taxon>Glomerellales</taxon>
        <taxon>Glomerellaceae</taxon>
        <taxon>Colletotrichum</taxon>
        <taxon>Colletotrichum acutatum species complex</taxon>
    </lineage>
</organism>
<dbReference type="InterPro" id="IPR036770">
    <property type="entry name" value="Ankyrin_rpt-contain_sf"/>
</dbReference>
<dbReference type="AlphaFoldDB" id="A0A010RNV2"/>
<dbReference type="HOGENOM" id="CLU_572379_0_0_1"/>
<accession>A0A010RNV2</accession>
<evidence type="ECO:0000256" key="1">
    <source>
        <dbReference type="ARBA" id="ARBA00022737"/>
    </source>
</evidence>
<evidence type="ECO:0000313" key="3">
    <source>
        <dbReference type="EMBL" id="EXF82126.1"/>
    </source>
</evidence>
<dbReference type="KEGG" id="cfj:CFIO01_00640"/>
<evidence type="ECO:0000313" key="4">
    <source>
        <dbReference type="Proteomes" id="UP000020467"/>
    </source>
</evidence>
<name>A0A010RNV2_9PEZI</name>
<dbReference type="EMBL" id="JARH01000341">
    <property type="protein sequence ID" value="EXF82126.1"/>
    <property type="molecule type" value="Genomic_DNA"/>
</dbReference>
<gene>
    <name evidence="3" type="ORF">CFIO01_00640</name>
</gene>
<sequence length="477" mass="53988">MHILDFPQELIHKILYHMAISRGVTRAMRLRLVCRLFRDCLRAALFETRLLDEFEHLSLYSGGRNEEFMSDWYIREHHGIEEFWHAYISYRVRNENNPQVGRLLEVRQVAEAYCTRTAAADLDSTIDSLCWMTLERAARWPTIARMWTLGIGKNGAIAENGVVTDLGLNLLSAAAYLGNLPLAKELLEEGHCPADTNELFDTPLQLAAWSRNAEIFQLFQERTGKTSIRGAAMSGDVEMLRLAIYPPSRADSSSTDFAGFPYGHVLVDSTDDQVYELYRAVYKTKSVDAFKYICSFFEHEEYGYHMLNTVIRPHCEWGNLDIVRHLLESSGGLSSTRFNVYGIGSSGDNCLTGAARGWREDVLDYLLESGMNPEGVMGDISPLAAAIRAGSISMVRKLVKHGASPHAWHGGTLLQYAVRLEHTAILEFLLDREVCRDEPSELKLVVERAMDLGLESMVEILNRREKEWNAKDEVITT</sequence>
<comment type="caution">
    <text evidence="3">The sequence shown here is derived from an EMBL/GenBank/DDBJ whole genome shotgun (WGS) entry which is preliminary data.</text>
</comment>
<dbReference type="Pfam" id="PF13637">
    <property type="entry name" value="Ank_4"/>
    <property type="match status" value="1"/>
</dbReference>
<dbReference type="PANTHER" id="PTHR24198">
    <property type="entry name" value="ANKYRIN REPEAT AND PROTEIN KINASE DOMAIN-CONTAINING PROTEIN"/>
    <property type="match status" value="1"/>
</dbReference>
<dbReference type="SUPFAM" id="SSF48403">
    <property type="entry name" value="Ankyrin repeat"/>
    <property type="match status" value="2"/>
</dbReference>
<reference evidence="3 4" key="1">
    <citation type="submission" date="2014-02" db="EMBL/GenBank/DDBJ databases">
        <title>The genome sequence of Colletotrichum fioriniae PJ7.</title>
        <authorList>
            <person name="Baroncelli R."/>
            <person name="Thon M.R."/>
        </authorList>
    </citation>
    <scope>NUCLEOTIDE SEQUENCE [LARGE SCALE GENOMIC DNA]</scope>
    <source>
        <strain evidence="3 4">PJ7</strain>
    </source>
</reference>
<keyword evidence="2" id="KW-0040">ANK repeat</keyword>
<proteinExistence type="predicted"/>
<dbReference type="eggNOG" id="KOG4177">
    <property type="taxonomic scope" value="Eukaryota"/>
</dbReference>
<keyword evidence="4" id="KW-1185">Reference proteome</keyword>
<dbReference type="SMART" id="SM00248">
    <property type="entry name" value="ANK"/>
    <property type="match status" value="6"/>
</dbReference>
<dbReference type="Gene3D" id="1.25.40.20">
    <property type="entry name" value="Ankyrin repeat-containing domain"/>
    <property type="match status" value="2"/>
</dbReference>
<dbReference type="PANTHER" id="PTHR24198:SF165">
    <property type="entry name" value="ANKYRIN REPEAT-CONTAINING PROTEIN-RELATED"/>
    <property type="match status" value="1"/>
</dbReference>
<dbReference type="OrthoDB" id="4851114at2759"/>